<sequence>MLQWMGGSRRKVDTSRRSTQKRQKQYFEQRKWREQQKKNARESFFDEKSPCNQQEKNSRSLDILSLLNVSTGSGEHKSNVHSARHIYEDNQMLQPSPVIQIKEDIYLVSLQHKEGTSPSSQDNAACPNRASVGAPGGHERGNDKINPLANSTSKQLSIFDILGDDGPNCELESLTREGHVAFSIEGLGKVEMSTPVHSPQLPGSRLLSYGRPSPPRARRKTLSSDYLNKGIDGIELELDSMMVDVERPFQTIPVDGSSCSRGVQDLPGSAEHNLLDTKWFSSNNNFTYLYTSEDDEIFGKNKENSNTILNANSSLPLPESFHEDCGSRHLDAVSTDFWNSQSCVMREFNFEDCYYQDFANSCSARNYGKQDIYFDDSYHQKQRIRMKAKSEFNIIGALHFCYKRCFFERYSATPYTKHFKPENCSVSDGEWCSMGCTSPHLMDYIDHVDRTWFANEDARDNLSLLSEESSTAVVGDLDTQQKMNSNNKRRSQDVSDWRKEAKFCEKLFAKERNCKKNDIQQGKPTKLPWLPNQSRAKPENHSSIFYEKRSDMKNDGLSEARCGPGESNSRFRSFCQASVSKRYASTCSDFLVGDVLADQEPKLQVDSLQNLEGSIEYPGEYAPSCFMMEPMTFELDSPGCTFRNLFQDAKKGCGTEDSLRTIGSHGTLTGHIVRDVGKQPNFLSDGDKGIDVLPFDSSQFVPNTEVSGRCNGFSSGKKKSVDGSSSVNECSNCEEPKEKTPEVKDRTGSFNYSECAEEASSSVEMSTVSKGDQDSSSNQDTQSSLRLKAEDEVTKDDSRSSSKEGMITTRQSHNVHQNGQVMMLEAVSFNFYMCSF</sequence>
<reference evidence="3" key="2">
    <citation type="submission" date="2025-08" db="UniProtKB">
        <authorList>
            <consortium name="RefSeq"/>
        </authorList>
    </citation>
    <scope>IDENTIFICATION</scope>
</reference>
<feature type="compositionally biased region" description="Basic and acidic residues" evidence="1">
    <location>
        <begin position="787"/>
        <end position="802"/>
    </location>
</feature>
<feature type="region of interest" description="Disordered" evidence="1">
    <location>
        <begin position="519"/>
        <end position="540"/>
    </location>
</feature>
<proteinExistence type="predicted"/>
<feature type="region of interest" description="Disordered" evidence="1">
    <location>
        <begin position="114"/>
        <end position="144"/>
    </location>
</feature>
<evidence type="ECO:0000256" key="1">
    <source>
        <dbReference type="SAM" id="MobiDB-lite"/>
    </source>
</evidence>
<gene>
    <name evidence="3" type="primary">LOC107029523</name>
</gene>
<evidence type="ECO:0000313" key="2">
    <source>
        <dbReference type="Proteomes" id="UP000694930"/>
    </source>
</evidence>
<keyword evidence="2" id="KW-1185">Reference proteome</keyword>
<dbReference type="GeneID" id="107029523"/>
<reference evidence="2" key="1">
    <citation type="journal article" date="2014" name="Nat. Genet.">
        <title>The genome of the stress-tolerant wild tomato species Solanum pennellii.</title>
        <authorList>
            <person name="Bolger A."/>
            <person name="Scossa F."/>
            <person name="Bolger M.E."/>
            <person name="Lanz C."/>
            <person name="Maumus F."/>
            <person name="Tohge T."/>
            <person name="Quesneville H."/>
            <person name="Alseekh S."/>
            <person name="Sorensen I."/>
            <person name="Lichtenstein G."/>
            <person name="Fich E.A."/>
            <person name="Conte M."/>
            <person name="Keller H."/>
            <person name="Schneeberger K."/>
            <person name="Schwacke R."/>
            <person name="Ofner I."/>
            <person name="Vrebalov J."/>
            <person name="Xu Y."/>
            <person name="Osorio S."/>
            <person name="Aflitos S.A."/>
            <person name="Schijlen E."/>
            <person name="Jimenez-Gomez J.M."/>
            <person name="Ryngajllo M."/>
            <person name="Kimura S."/>
            <person name="Kumar R."/>
            <person name="Koenig D."/>
            <person name="Headland L.R."/>
            <person name="Maloof J.N."/>
            <person name="Sinha N."/>
            <person name="van Ham R.C."/>
            <person name="Lankhorst R.K."/>
            <person name="Mao L."/>
            <person name="Vogel A."/>
            <person name="Arsova B."/>
            <person name="Panstruga R."/>
            <person name="Fei Z."/>
            <person name="Rose J.K."/>
            <person name="Zamir D."/>
            <person name="Carrari F."/>
            <person name="Giovannoni J.J."/>
            <person name="Weigel D."/>
            <person name="Usadel B."/>
            <person name="Fernie A.R."/>
        </authorList>
    </citation>
    <scope>NUCLEOTIDE SEQUENCE [LARGE SCALE GENOMIC DNA]</scope>
    <source>
        <strain evidence="2">cv. LA0716</strain>
    </source>
</reference>
<dbReference type="PANTHER" id="PTHR37722:SF2">
    <property type="entry name" value="OS01G0167700 PROTEIN"/>
    <property type="match status" value="1"/>
</dbReference>
<accession>A0ABM1HJM8</accession>
<feature type="compositionally biased region" description="Low complexity" evidence="1">
    <location>
        <begin position="758"/>
        <end position="784"/>
    </location>
</feature>
<dbReference type="PANTHER" id="PTHR37722">
    <property type="entry name" value="OS01G0167700 PROTEIN"/>
    <property type="match status" value="1"/>
</dbReference>
<feature type="region of interest" description="Disordered" evidence="1">
    <location>
        <begin position="711"/>
        <end position="814"/>
    </location>
</feature>
<feature type="compositionally biased region" description="Basic and acidic residues" evidence="1">
    <location>
        <begin position="25"/>
        <end position="49"/>
    </location>
</feature>
<feature type="compositionally biased region" description="Basic and acidic residues" evidence="1">
    <location>
        <begin position="734"/>
        <end position="747"/>
    </location>
</feature>
<protein>
    <submittedName>
        <fullName evidence="3">Uncharacterized protein LOC107029523 isoform X1</fullName>
    </submittedName>
</protein>
<name>A0ABM1HJM8_SOLPN</name>
<feature type="region of interest" description="Disordered" evidence="1">
    <location>
        <begin position="1"/>
        <end position="58"/>
    </location>
</feature>
<feature type="compositionally biased region" description="Low complexity" evidence="1">
    <location>
        <begin position="722"/>
        <end position="733"/>
    </location>
</feature>
<organism evidence="2 3">
    <name type="scientific">Solanum pennellii</name>
    <name type="common">Tomato</name>
    <name type="synonym">Lycopersicon pennellii</name>
    <dbReference type="NCBI Taxonomy" id="28526"/>
    <lineage>
        <taxon>Eukaryota</taxon>
        <taxon>Viridiplantae</taxon>
        <taxon>Streptophyta</taxon>
        <taxon>Embryophyta</taxon>
        <taxon>Tracheophyta</taxon>
        <taxon>Spermatophyta</taxon>
        <taxon>Magnoliopsida</taxon>
        <taxon>eudicotyledons</taxon>
        <taxon>Gunneridae</taxon>
        <taxon>Pentapetalae</taxon>
        <taxon>asterids</taxon>
        <taxon>lamiids</taxon>
        <taxon>Solanales</taxon>
        <taxon>Solanaceae</taxon>
        <taxon>Solanoideae</taxon>
        <taxon>Solaneae</taxon>
        <taxon>Solanum</taxon>
        <taxon>Solanum subgen. Lycopersicon</taxon>
    </lineage>
</organism>
<dbReference type="Proteomes" id="UP000694930">
    <property type="component" value="Chromosome 9"/>
</dbReference>
<feature type="region of interest" description="Disordered" evidence="1">
    <location>
        <begin position="193"/>
        <end position="220"/>
    </location>
</feature>
<dbReference type="RefSeq" id="XP_015086437.1">
    <property type="nucleotide sequence ID" value="XM_015230951.2"/>
</dbReference>
<feature type="region of interest" description="Disordered" evidence="1">
    <location>
        <begin position="475"/>
        <end position="494"/>
    </location>
</feature>
<evidence type="ECO:0000313" key="3">
    <source>
        <dbReference type="RefSeq" id="XP_015086437.1"/>
    </source>
</evidence>
<feature type="compositionally biased region" description="Polar residues" evidence="1">
    <location>
        <begin position="475"/>
        <end position="486"/>
    </location>
</feature>